<reference evidence="2" key="1">
    <citation type="journal article" date="2012" name="PLoS Genet.">
        <title>The genomes of the fungal plant pathogens Cladosporium fulvum and Dothistroma septosporum reveal adaptation to different hosts and lifestyles but also signatures of common ancestry.</title>
        <authorList>
            <person name="de Wit P.J.G.M."/>
            <person name="van der Burgt A."/>
            <person name="Oekmen B."/>
            <person name="Stergiopoulos I."/>
            <person name="Abd-Elsalam K.A."/>
            <person name="Aerts A.L."/>
            <person name="Bahkali A.H."/>
            <person name="Beenen H.G."/>
            <person name="Chettri P."/>
            <person name="Cox M.P."/>
            <person name="Datema E."/>
            <person name="de Vries R.P."/>
            <person name="Dhillon B."/>
            <person name="Ganley A.R."/>
            <person name="Griffiths S.A."/>
            <person name="Guo Y."/>
            <person name="Hamelin R.C."/>
            <person name="Henrissat B."/>
            <person name="Kabir M.S."/>
            <person name="Jashni M.K."/>
            <person name="Kema G."/>
            <person name="Klaubauf S."/>
            <person name="Lapidus A."/>
            <person name="Levasseur A."/>
            <person name="Lindquist E."/>
            <person name="Mehrabi R."/>
            <person name="Ohm R.A."/>
            <person name="Owen T.J."/>
            <person name="Salamov A."/>
            <person name="Schwelm A."/>
            <person name="Schijlen E."/>
            <person name="Sun H."/>
            <person name="van den Burg H.A."/>
            <person name="van Ham R.C.H.J."/>
            <person name="Zhang S."/>
            <person name="Goodwin S.B."/>
            <person name="Grigoriev I.V."/>
            <person name="Collemare J."/>
            <person name="Bradshaw R.E."/>
        </authorList>
    </citation>
    <scope>NUCLEOTIDE SEQUENCE [LARGE SCALE GENOMIC DNA]</scope>
    <source>
        <strain evidence="2">NZE10 / CBS 128990</strain>
    </source>
</reference>
<dbReference type="EMBL" id="KB446536">
    <property type="protein sequence ID" value="EME47066.1"/>
    <property type="molecule type" value="Genomic_DNA"/>
</dbReference>
<sequence>MTICTLCNCMHVCPNDRLFERVRIIYRRWLATGSECCSIEMPEPRNICCSTPLHSDLHTRDTAHLVRSSRTFIRIDS</sequence>
<name>N1PUC9_DOTSN</name>
<dbReference type="AlphaFoldDB" id="N1PUC9"/>
<reference evidence="1 2" key="2">
    <citation type="journal article" date="2012" name="PLoS Pathog.">
        <title>Diverse lifestyles and strategies of plant pathogenesis encoded in the genomes of eighteen Dothideomycetes fungi.</title>
        <authorList>
            <person name="Ohm R.A."/>
            <person name="Feau N."/>
            <person name="Henrissat B."/>
            <person name="Schoch C.L."/>
            <person name="Horwitz B.A."/>
            <person name="Barry K.W."/>
            <person name="Condon B.J."/>
            <person name="Copeland A.C."/>
            <person name="Dhillon B."/>
            <person name="Glaser F."/>
            <person name="Hesse C.N."/>
            <person name="Kosti I."/>
            <person name="LaButti K."/>
            <person name="Lindquist E.A."/>
            <person name="Lucas S."/>
            <person name="Salamov A.A."/>
            <person name="Bradshaw R.E."/>
            <person name="Ciuffetti L."/>
            <person name="Hamelin R.C."/>
            <person name="Kema G.H.J."/>
            <person name="Lawrence C."/>
            <person name="Scott J.A."/>
            <person name="Spatafora J.W."/>
            <person name="Turgeon B.G."/>
            <person name="de Wit P.J.G.M."/>
            <person name="Zhong S."/>
            <person name="Goodwin S.B."/>
            <person name="Grigoriev I.V."/>
        </authorList>
    </citation>
    <scope>NUCLEOTIDE SEQUENCE [LARGE SCALE GENOMIC DNA]</scope>
    <source>
        <strain evidence="2">NZE10 / CBS 128990</strain>
    </source>
</reference>
<dbReference type="HOGENOM" id="CLU_2638042_0_0_1"/>
<organism evidence="1 2">
    <name type="scientific">Dothistroma septosporum (strain NZE10 / CBS 128990)</name>
    <name type="common">Red band needle blight fungus</name>
    <name type="synonym">Mycosphaerella pini</name>
    <dbReference type="NCBI Taxonomy" id="675120"/>
    <lineage>
        <taxon>Eukaryota</taxon>
        <taxon>Fungi</taxon>
        <taxon>Dikarya</taxon>
        <taxon>Ascomycota</taxon>
        <taxon>Pezizomycotina</taxon>
        <taxon>Dothideomycetes</taxon>
        <taxon>Dothideomycetidae</taxon>
        <taxon>Mycosphaerellales</taxon>
        <taxon>Mycosphaerellaceae</taxon>
        <taxon>Dothistroma</taxon>
    </lineage>
</organism>
<keyword evidence="2" id="KW-1185">Reference proteome</keyword>
<accession>N1PUC9</accession>
<evidence type="ECO:0000313" key="2">
    <source>
        <dbReference type="Proteomes" id="UP000016933"/>
    </source>
</evidence>
<gene>
    <name evidence="1" type="ORF">DOTSEDRAFT_69142</name>
</gene>
<proteinExistence type="predicted"/>
<protein>
    <submittedName>
        <fullName evidence="1">Uncharacterized protein</fullName>
    </submittedName>
</protein>
<dbReference type="Proteomes" id="UP000016933">
    <property type="component" value="Unassembled WGS sequence"/>
</dbReference>
<evidence type="ECO:0000313" key="1">
    <source>
        <dbReference type="EMBL" id="EME47066.1"/>
    </source>
</evidence>